<dbReference type="CDD" id="cd13944">
    <property type="entry name" value="lytB_ispH"/>
    <property type="match status" value="1"/>
</dbReference>
<feature type="binding site" evidence="5">
    <location>
        <position position="44"/>
    </location>
    <ligand>
        <name>isopentenyl diphosphate</name>
        <dbReference type="ChEBI" id="CHEBI:128769"/>
    </ligand>
</feature>
<keyword evidence="2 5" id="KW-0479">Metal-binding</keyword>
<dbReference type="EC" id="1.17.7.4" evidence="5"/>
<dbReference type="EMBL" id="VLLL01000006">
    <property type="protein sequence ID" value="TWJ12533.1"/>
    <property type="molecule type" value="Genomic_DNA"/>
</dbReference>
<comment type="pathway">
    <text evidence="5">Isoprenoid biosynthesis; isopentenyl diphosphate biosynthesis via DXP pathway; isopentenyl diphosphate from 1-deoxy-D-xylulose 5-phosphate: step 6/6.</text>
</comment>
<dbReference type="GO" id="GO:0050992">
    <property type="term" value="P:dimethylallyl diphosphate biosynthetic process"/>
    <property type="evidence" value="ECO:0007669"/>
    <property type="project" value="UniProtKB-UniRule"/>
</dbReference>
<dbReference type="Proteomes" id="UP000321617">
    <property type="component" value="Unassembled WGS sequence"/>
</dbReference>
<feature type="binding site" evidence="5">
    <location>
        <position position="15"/>
    </location>
    <ligand>
        <name>[4Fe-4S] cluster</name>
        <dbReference type="ChEBI" id="CHEBI:49883"/>
    </ligand>
</feature>
<feature type="binding site" evidence="5">
    <location>
        <position position="77"/>
    </location>
    <ligand>
        <name>isopentenyl diphosphate</name>
        <dbReference type="ChEBI" id="CHEBI:128769"/>
    </ligand>
</feature>
<proteinExistence type="inferred from homology"/>
<dbReference type="Gene3D" id="3.40.1010.20">
    <property type="entry name" value="4-hydroxy-3-methylbut-2-enyl diphosphate reductase, catalytic domain"/>
    <property type="match status" value="2"/>
</dbReference>
<keyword evidence="5" id="KW-0414">Isoprene biosynthesis</keyword>
<evidence type="ECO:0000313" key="6">
    <source>
        <dbReference type="EMBL" id="TWJ12533.1"/>
    </source>
</evidence>
<dbReference type="GO" id="GO:0051539">
    <property type="term" value="F:4 iron, 4 sulfur cluster binding"/>
    <property type="evidence" value="ECO:0007669"/>
    <property type="project" value="UniProtKB-UniRule"/>
</dbReference>
<evidence type="ECO:0000256" key="5">
    <source>
        <dbReference type="HAMAP-Rule" id="MF_00191"/>
    </source>
</evidence>
<feature type="binding site" evidence="5">
    <location>
        <position position="226"/>
    </location>
    <ligand>
        <name>(2E)-4-hydroxy-3-methylbut-2-enyl diphosphate</name>
        <dbReference type="ChEBI" id="CHEBI:128753"/>
    </ligand>
</feature>
<feature type="binding site" evidence="5">
    <location>
        <position position="127"/>
    </location>
    <ligand>
        <name>dimethylallyl diphosphate</name>
        <dbReference type="ChEBI" id="CHEBI:57623"/>
    </ligand>
</feature>
<feature type="binding site" evidence="5">
    <location>
        <position position="225"/>
    </location>
    <ligand>
        <name>(2E)-4-hydroxy-3-methylbut-2-enyl diphosphate</name>
        <dbReference type="ChEBI" id="CHEBI:128753"/>
    </ligand>
</feature>
<comment type="cofactor">
    <cofactor evidence="5">
        <name>[4Fe-4S] cluster</name>
        <dbReference type="ChEBI" id="CHEBI:49883"/>
    </cofactor>
    <text evidence="5">Binds 1 [4Fe-4S] cluster per subunit.</text>
</comment>
<dbReference type="PANTHER" id="PTHR30426:SF0">
    <property type="entry name" value="4-HYDROXY-3-METHYLBUT-2-ENYL DIPHOSPHATE REDUCTASE"/>
    <property type="match status" value="1"/>
</dbReference>
<feature type="active site" description="Proton donor" evidence="5">
    <location>
        <position position="129"/>
    </location>
</feature>
<keyword evidence="7" id="KW-1185">Reference proteome</keyword>
<feature type="binding site" evidence="5">
    <location>
        <position position="227"/>
    </location>
    <ligand>
        <name>dimethylallyl diphosphate</name>
        <dbReference type="ChEBI" id="CHEBI:57623"/>
    </ligand>
</feature>
<dbReference type="UniPathway" id="UPA00059">
    <property type="reaction ID" value="UER00105"/>
</dbReference>
<feature type="binding site" evidence="5">
    <location>
        <position position="227"/>
    </location>
    <ligand>
        <name>isopentenyl diphosphate</name>
        <dbReference type="ChEBI" id="CHEBI:128769"/>
    </ligand>
</feature>
<dbReference type="GO" id="GO:0019288">
    <property type="term" value="P:isopentenyl diphosphate biosynthetic process, methylerythritol 4-phosphate pathway"/>
    <property type="evidence" value="ECO:0007669"/>
    <property type="project" value="UniProtKB-UniRule"/>
</dbReference>
<dbReference type="HAMAP" id="MF_00191">
    <property type="entry name" value="IspH"/>
    <property type="match status" value="1"/>
</dbReference>
<comment type="caution">
    <text evidence="6">The sequence shown here is derived from an EMBL/GenBank/DDBJ whole genome shotgun (WGS) entry which is preliminary data.</text>
</comment>
<feature type="binding site" evidence="5">
    <location>
        <position position="77"/>
    </location>
    <ligand>
        <name>dimethylallyl diphosphate</name>
        <dbReference type="ChEBI" id="CHEBI:57623"/>
    </ligand>
</feature>
<dbReference type="PANTHER" id="PTHR30426">
    <property type="entry name" value="4-HYDROXY-3-METHYLBUT-2-ENYL DIPHOSPHATE REDUCTASE"/>
    <property type="match status" value="1"/>
</dbReference>
<comment type="catalytic activity">
    <reaction evidence="5">
        <text>isopentenyl diphosphate + 2 oxidized [2Fe-2S]-[ferredoxin] + H2O = (2E)-4-hydroxy-3-methylbut-2-enyl diphosphate + 2 reduced [2Fe-2S]-[ferredoxin] + 2 H(+)</text>
        <dbReference type="Rhea" id="RHEA:24488"/>
        <dbReference type="Rhea" id="RHEA-COMP:10000"/>
        <dbReference type="Rhea" id="RHEA-COMP:10001"/>
        <dbReference type="ChEBI" id="CHEBI:15377"/>
        <dbReference type="ChEBI" id="CHEBI:15378"/>
        <dbReference type="ChEBI" id="CHEBI:33737"/>
        <dbReference type="ChEBI" id="CHEBI:33738"/>
        <dbReference type="ChEBI" id="CHEBI:128753"/>
        <dbReference type="ChEBI" id="CHEBI:128769"/>
        <dbReference type="EC" id="1.17.7.4"/>
    </reaction>
</comment>
<organism evidence="6 7">
    <name type="scientific">Stackebrandtia albiflava</name>
    <dbReference type="NCBI Taxonomy" id="406432"/>
    <lineage>
        <taxon>Bacteria</taxon>
        <taxon>Bacillati</taxon>
        <taxon>Actinomycetota</taxon>
        <taxon>Actinomycetes</taxon>
        <taxon>Glycomycetales</taxon>
        <taxon>Glycomycetaceae</taxon>
        <taxon>Stackebrandtia</taxon>
    </lineage>
</organism>
<dbReference type="OrthoDB" id="9804068at2"/>
<dbReference type="GO" id="GO:0051745">
    <property type="term" value="F:4-hydroxy-3-methylbut-2-enyl diphosphate reductase activity"/>
    <property type="evidence" value="ECO:0007669"/>
    <property type="project" value="UniProtKB-UniRule"/>
</dbReference>
<dbReference type="InterPro" id="IPR003451">
    <property type="entry name" value="LytB/IspH"/>
</dbReference>
<protein>
    <recommendedName>
        <fullName evidence="5">4-hydroxy-3-methylbut-2-enyl diphosphate reductase</fullName>
        <shortName evidence="5">HMBPP reductase</shortName>
        <ecNumber evidence="5">1.17.7.4</ecNumber>
    </recommendedName>
</protein>
<feature type="binding site" evidence="5">
    <location>
        <position position="127"/>
    </location>
    <ligand>
        <name>isopentenyl diphosphate</name>
        <dbReference type="ChEBI" id="CHEBI:128769"/>
    </ligand>
</feature>
<dbReference type="Pfam" id="PF02401">
    <property type="entry name" value="LYTB"/>
    <property type="match status" value="1"/>
</dbReference>
<feature type="binding site" evidence="5">
    <location>
        <position position="197"/>
    </location>
    <ligand>
        <name>[4Fe-4S] cluster</name>
        <dbReference type="ChEBI" id="CHEBI:49883"/>
    </ligand>
</feature>
<feature type="binding site" evidence="5">
    <location>
        <position position="226"/>
    </location>
    <ligand>
        <name>dimethylallyl diphosphate</name>
        <dbReference type="ChEBI" id="CHEBI:57623"/>
    </ligand>
</feature>
<comment type="catalytic activity">
    <reaction evidence="5">
        <text>dimethylallyl diphosphate + 2 oxidized [2Fe-2S]-[ferredoxin] + H2O = (2E)-4-hydroxy-3-methylbut-2-enyl diphosphate + 2 reduced [2Fe-2S]-[ferredoxin] + 2 H(+)</text>
        <dbReference type="Rhea" id="RHEA:24825"/>
        <dbReference type="Rhea" id="RHEA-COMP:10000"/>
        <dbReference type="Rhea" id="RHEA-COMP:10001"/>
        <dbReference type="ChEBI" id="CHEBI:15377"/>
        <dbReference type="ChEBI" id="CHEBI:15378"/>
        <dbReference type="ChEBI" id="CHEBI:33737"/>
        <dbReference type="ChEBI" id="CHEBI:33738"/>
        <dbReference type="ChEBI" id="CHEBI:57623"/>
        <dbReference type="ChEBI" id="CHEBI:128753"/>
        <dbReference type="EC" id="1.17.7.4"/>
    </reaction>
</comment>
<feature type="binding site" evidence="5">
    <location>
        <position position="99"/>
    </location>
    <ligand>
        <name>[4Fe-4S] cluster</name>
        <dbReference type="ChEBI" id="CHEBI:49883"/>
    </ligand>
</feature>
<evidence type="ECO:0000256" key="2">
    <source>
        <dbReference type="ARBA" id="ARBA00022723"/>
    </source>
</evidence>
<evidence type="ECO:0000256" key="3">
    <source>
        <dbReference type="ARBA" id="ARBA00023004"/>
    </source>
</evidence>
<dbReference type="GO" id="GO:0016114">
    <property type="term" value="P:terpenoid biosynthetic process"/>
    <property type="evidence" value="ECO:0007669"/>
    <property type="project" value="UniProtKB-UniRule"/>
</dbReference>
<evidence type="ECO:0000313" key="7">
    <source>
        <dbReference type="Proteomes" id="UP000321617"/>
    </source>
</evidence>
<dbReference type="GO" id="GO:0046872">
    <property type="term" value="F:metal ion binding"/>
    <property type="evidence" value="ECO:0007669"/>
    <property type="project" value="UniProtKB-KW"/>
</dbReference>
<feature type="binding site" evidence="5">
    <location>
        <position position="44"/>
    </location>
    <ligand>
        <name>dimethylallyl diphosphate</name>
        <dbReference type="ChEBI" id="CHEBI:57623"/>
    </ligand>
</feature>
<reference evidence="6 7" key="1">
    <citation type="journal article" date="2013" name="Stand. Genomic Sci.">
        <title>Genomic Encyclopedia of Type Strains, Phase I: The one thousand microbial genomes (KMG-I) project.</title>
        <authorList>
            <person name="Kyrpides N.C."/>
            <person name="Woyke T."/>
            <person name="Eisen J.A."/>
            <person name="Garrity G."/>
            <person name="Lilburn T.G."/>
            <person name="Beck B.J."/>
            <person name="Whitman W.B."/>
            <person name="Hugenholtz P."/>
            <person name="Klenk H.P."/>
        </authorList>
    </citation>
    <scope>NUCLEOTIDE SEQUENCE [LARGE SCALE GENOMIC DNA]</scope>
    <source>
        <strain evidence="6 7">DSM 45044</strain>
    </source>
</reference>
<feature type="binding site" evidence="5">
    <location>
        <position position="225"/>
    </location>
    <ligand>
        <name>dimethylallyl diphosphate</name>
        <dbReference type="ChEBI" id="CHEBI:57623"/>
    </ligand>
</feature>
<feature type="binding site" evidence="5">
    <location>
        <position position="269"/>
    </location>
    <ligand>
        <name>dimethylallyl diphosphate</name>
        <dbReference type="ChEBI" id="CHEBI:57623"/>
    </ligand>
</feature>
<gene>
    <name evidence="5" type="primary">ispH</name>
    <name evidence="6" type="ORF">LX16_3292</name>
</gene>
<feature type="binding site" evidence="5">
    <location>
        <position position="226"/>
    </location>
    <ligand>
        <name>isopentenyl diphosphate</name>
        <dbReference type="ChEBI" id="CHEBI:128769"/>
    </ligand>
</feature>
<comment type="pathway">
    <text evidence="5">Isoprenoid biosynthesis; dimethylallyl diphosphate biosynthesis; dimethylallyl diphosphate from (2E)-4-hydroxy-3-methylbutenyl diphosphate: step 1/1.</text>
</comment>
<feature type="binding site" evidence="5">
    <location>
        <position position="77"/>
    </location>
    <ligand>
        <name>(2E)-4-hydroxy-3-methylbut-2-enyl diphosphate</name>
        <dbReference type="ChEBI" id="CHEBI:128753"/>
    </ligand>
</feature>
<comment type="similarity">
    <text evidence="5">Belongs to the IspH family.</text>
</comment>
<keyword evidence="3 5" id="KW-0408">Iron</keyword>
<dbReference type="Gene3D" id="3.40.50.11270">
    <property type="match status" value="1"/>
</dbReference>
<evidence type="ECO:0000256" key="4">
    <source>
        <dbReference type="ARBA" id="ARBA00023014"/>
    </source>
</evidence>
<feature type="binding site" evidence="5">
    <location>
        <position position="225"/>
    </location>
    <ligand>
        <name>isopentenyl diphosphate</name>
        <dbReference type="ChEBI" id="CHEBI:128769"/>
    </ligand>
</feature>
<dbReference type="UniPathway" id="UPA00056">
    <property type="reaction ID" value="UER00097"/>
</dbReference>
<name>A0A562V3U5_9ACTN</name>
<dbReference type="RefSeq" id="WP_147139736.1">
    <property type="nucleotide sequence ID" value="NZ_BAABIJ010000002.1"/>
</dbReference>
<keyword evidence="4 5" id="KW-0411">Iron-sulfur</keyword>
<feature type="binding site" evidence="5">
    <location>
        <position position="269"/>
    </location>
    <ligand>
        <name>(2E)-4-hydroxy-3-methylbut-2-enyl diphosphate</name>
        <dbReference type="ChEBI" id="CHEBI:128753"/>
    </ligand>
</feature>
<dbReference type="NCBIfam" id="TIGR00216">
    <property type="entry name" value="ispH_lytB"/>
    <property type="match status" value="1"/>
</dbReference>
<feature type="binding site" evidence="5">
    <location>
        <position position="167"/>
    </location>
    <ligand>
        <name>(2E)-4-hydroxy-3-methylbut-2-enyl diphosphate</name>
        <dbReference type="ChEBI" id="CHEBI:128753"/>
    </ligand>
</feature>
<feature type="binding site" evidence="5">
    <location>
        <position position="227"/>
    </location>
    <ligand>
        <name>(2E)-4-hydroxy-3-methylbut-2-enyl diphosphate</name>
        <dbReference type="ChEBI" id="CHEBI:128753"/>
    </ligand>
</feature>
<feature type="binding site" evidence="5">
    <location>
        <position position="44"/>
    </location>
    <ligand>
        <name>(2E)-4-hydroxy-3-methylbut-2-enyl diphosphate</name>
        <dbReference type="ChEBI" id="CHEBI:128753"/>
    </ligand>
</feature>
<feature type="binding site" evidence="5">
    <location>
        <position position="269"/>
    </location>
    <ligand>
        <name>isopentenyl diphosphate</name>
        <dbReference type="ChEBI" id="CHEBI:128769"/>
    </ligand>
</feature>
<dbReference type="AlphaFoldDB" id="A0A562V3U5"/>
<feature type="binding site" evidence="5">
    <location>
        <position position="127"/>
    </location>
    <ligand>
        <name>(2E)-4-hydroxy-3-methylbut-2-enyl diphosphate</name>
        <dbReference type="ChEBI" id="CHEBI:128753"/>
    </ligand>
</feature>
<evidence type="ECO:0000256" key="1">
    <source>
        <dbReference type="ARBA" id="ARBA00022485"/>
    </source>
</evidence>
<keyword evidence="5" id="KW-0560">Oxidoreductase</keyword>
<keyword evidence="1 5" id="KW-0004">4Fe-4S</keyword>
<sequence length="312" mass="32811">MDVRTVLLASPRSFCAGVERAIEIVELALRQRGAPVYVRRQIVHNTHVVADLEARGAVFVSELDAVPDGACVVFAAHGVSPVVREAAAARDLDVIDATCPLVAKVHQEARRFAGRGDTVVLIGHSGHEEVEGTLGEVPGGIVLVESEADVATVKVPDPRRVSYLTQTTLSVSETGRIVAALRERFPALRGPAVEDICYATSNRQAALTEIAGRAELVLVLGSANSSNSRRLVELAAEGGTPAHLIEDVGELRPEWLSGVSVVGVTAGASAPPRLVDEVLAHLRGLGPVEVVEEPVAVENVTFTLPLAVRPGA</sequence>
<comment type="function">
    <text evidence="5">Catalyzes the conversion of 1-hydroxy-2-methyl-2-(E)-butenyl 4-diphosphate (HMBPP) into a mixture of isopentenyl diphosphate (IPP) and dimethylallyl diphosphate (DMAPP). Acts in the terminal step of the DOXP/MEP pathway for isoprenoid precursor biosynthesis.</text>
</comment>
<accession>A0A562V3U5</accession>